<organism evidence="2 3">
    <name type="scientific">Sphingomonas citri</name>
    <dbReference type="NCBI Taxonomy" id="2862499"/>
    <lineage>
        <taxon>Bacteria</taxon>
        <taxon>Pseudomonadati</taxon>
        <taxon>Pseudomonadota</taxon>
        <taxon>Alphaproteobacteria</taxon>
        <taxon>Sphingomonadales</taxon>
        <taxon>Sphingomonadaceae</taxon>
        <taxon>Sphingomonas</taxon>
    </lineage>
</organism>
<evidence type="ECO:0000313" key="3">
    <source>
        <dbReference type="Proteomes" id="UP000759103"/>
    </source>
</evidence>
<comment type="caution">
    <text evidence="2">The sequence shown here is derived from an EMBL/GenBank/DDBJ whole genome shotgun (WGS) entry which is preliminary data.</text>
</comment>
<dbReference type="EMBL" id="JAHXZN010000001">
    <property type="protein sequence ID" value="MBW6529160.1"/>
    <property type="molecule type" value="Genomic_DNA"/>
</dbReference>
<name>A0ABS7BI27_9SPHN</name>
<sequence length="107" mass="11633">MFAAEYAPAERPVRRGRRAPVAVSAPVEQSGMARTLCKVMDLSLHGCRLLTFSAMARDESIWLTIPGLGVVAAIVVWADDLVAGCQFLSPLTDETFESLVTRYGLPH</sequence>
<dbReference type="SUPFAM" id="SSF141371">
    <property type="entry name" value="PilZ domain-like"/>
    <property type="match status" value="1"/>
</dbReference>
<evidence type="ECO:0000259" key="1">
    <source>
        <dbReference type="Pfam" id="PF07238"/>
    </source>
</evidence>
<dbReference type="Pfam" id="PF07238">
    <property type="entry name" value="PilZ"/>
    <property type="match status" value="1"/>
</dbReference>
<keyword evidence="3" id="KW-1185">Reference proteome</keyword>
<dbReference type="Proteomes" id="UP000759103">
    <property type="component" value="Unassembled WGS sequence"/>
</dbReference>
<dbReference type="InterPro" id="IPR009875">
    <property type="entry name" value="PilZ_domain"/>
</dbReference>
<gene>
    <name evidence="2" type="ORF">KZ820_00260</name>
</gene>
<feature type="domain" description="PilZ" evidence="1">
    <location>
        <begin position="13"/>
        <end position="100"/>
    </location>
</feature>
<protein>
    <submittedName>
        <fullName evidence="2">PilZ domain-containing protein</fullName>
    </submittedName>
</protein>
<proteinExistence type="predicted"/>
<accession>A0ABS7BI27</accession>
<reference evidence="2 3" key="1">
    <citation type="submission" date="2021-07" db="EMBL/GenBank/DDBJ databases">
        <title>Sphingomonas sp.</title>
        <authorList>
            <person name="Feng G."/>
            <person name="Li J."/>
            <person name="Pan M."/>
        </authorList>
    </citation>
    <scope>NUCLEOTIDE SEQUENCE [LARGE SCALE GENOMIC DNA]</scope>
    <source>
        <strain evidence="2 3">RRHST34</strain>
    </source>
</reference>
<evidence type="ECO:0000313" key="2">
    <source>
        <dbReference type="EMBL" id="MBW6529160.1"/>
    </source>
</evidence>
<dbReference type="RefSeq" id="WP_132907766.1">
    <property type="nucleotide sequence ID" value="NZ_JAHXZN010000001.1"/>
</dbReference>